<protein>
    <recommendedName>
        <fullName evidence="3">Immunoglobulin V-set domain-containing protein</fullName>
    </recommendedName>
</protein>
<evidence type="ECO:0000256" key="1">
    <source>
        <dbReference type="ARBA" id="ARBA00022729"/>
    </source>
</evidence>
<proteinExistence type="predicted"/>
<sequence length="180" mass="20507">MWPFVSWEQTEREDMRFFSGAENIPRLFSCVALCLLWTGHAEAWITQSPRYEITVTGETVALQCYQTYNHDCVYWYQQDQGHGLRLIFYTCDVGILNKEEVPNGYNVSRPSMKDFSLILESVVPSRTSVYLCASSNSTVLHSCFLCAHKGDLERVRIACPCRVSPKPQPLPPEESQSIAS</sequence>
<dbReference type="Proteomes" id="UP000694570">
    <property type="component" value="Unplaced"/>
</dbReference>
<dbReference type="GO" id="GO:0002376">
    <property type="term" value="P:immune system process"/>
    <property type="evidence" value="ECO:0007669"/>
    <property type="project" value="UniProtKB-KW"/>
</dbReference>
<name>A0A8D1SPQ7_PIG</name>
<dbReference type="Pfam" id="PF07686">
    <property type="entry name" value="V-set"/>
    <property type="match status" value="1"/>
</dbReference>
<reference evidence="4" key="1">
    <citation type="submission" date="2025-05" db="UniProtKB">
        <authorList>
            <consortium name="Ensembl"/>
        </authorList>
    </citation>
    <scope>IDENTIFICATION</scope>
</reference>
<evidence type="ECO:0000313" key="5">
    <source>
        <dbReference type="Proteomes" id="UP000694723"/>
    </source>
</evidence>
<dbReference type="Ensembl" id="ENSSSCT00030064911.1">
    <property type="protein sequence ID" value="ENSSSCP00030029654.1"/>
    <property type="gene ID" value="ENSSSCG00030046551.1"/>
</dbReference>
<dbReference type="Proteomes" id="UP000694728">
    <property type="component" value="Unplaced"/>
</dbReference>
<dbReference type="PANTHER" id="PTHR23268:SF42">
    <property type="entry name" value="T CELL RECEPTOR BETA VARIABLE 10-1-RELATED"/>
    <property type="match status" value="1"/>
</dbReference>
<dbReference type="AlphaFoldDB" id="A0A8D1SPQ7"/>
<dbReference type="Proteomes" id="UP000694723">
    <property type="component" value="Unplaced"/>
</dbReference>
<dbReference type="InterPro" id="IPR036179">
    <property type="entry name" value="Ig-like_dom_sf"/>
</dbReference>
<dbReference type="InterPro" id="IPR013783">
    <property type="entry name" value="Ig-like_fold"/>
</dbReference>
<dbReference type="InterPro" id="IPR050413">
    <property type="entry name" value="TCR_beta_variable"/>
</dbReference>
<dbReference type="Ensembl" id="ENSSSCT00045012118.1">
    <property type="protein sequence ID" value="ENSSSCP00045008260.1"/>
    <property type="gene ID" value="ENSSSCG00045007311.1"/>
</dbReference>
<evidence type="ECO:0000313" key="4">
    <source>
        <dbReference type="Ensembl" id="ENSSSCP00060006043.1"/>
    </source>
</evidence>
<dbReference type="PANTHER" id="PTHR23268">
    <property type="entry name" value="T-CELL RECEPTOR BETA CHAIN"/>
    <property type="match status" value="1"/>
</dbReference>
<evidence type="ECO:0000256" key="2">
    <source>
        <dbReference type="ARBA" id="ARBA00022859"/>
    </source>
</evidence>
<dbReference type="Gene3D" id="2.60.40.10">
    <property type="entry name" value="Immunoglobulins"/>
    <property type="match status" value="1"/>
</dbReference>
<dbReference type="Ensembl" id="ENSSSCT00060015477.1">
    <property type="protein sequence ID" value="ENSSSCP00060006043.1"/>
    <property type="gene ID" value="ENSSSCG00060011851.1"/>
</dbReference>
<keyword evidence="2" id="KW-0391">Immunity</keyword>
<evidence type="ECO:0000259" key="3">
    <source>
        <dbReference type="Pfam" id="PF07686"/>
    </source>
</evidence>
<organism evidence="4 5">
    <name type="scientific">Sus scrofa</name>
    <name type="common">Pig</name>
    <dbReference type="NCBI Taxonomy" id="9823"/>
    <lineage>
        <taxon>Eukaryota</taxon>
        <taxon>Metazoa</taxon>
        <taxon>Chordata</taxon>
        <taxon>Craniata</taxon>
        <taxon>Vertebrata</taxon>
        <taxon>Euteleostomi</taxon>
        <taxon>Mammalia</taxon>
        <taxon>Eutheria</taxon>
        <taxon>Laurasiatheria</taxon>
        <taxon>Artiodactyla</taxon>
        <taxon>Suina</taxon>
        <taxon>Suidae</taxon>
        <taxon>Sus</taxon>
    </lineage>
</organism>
<dbReference type="InterPro" id="IPR013106">
    <property type="entry name" value="Ig_V-set"/>
</dbReference>
<dbReference type="SUPFAM" id="SSF48726">
    <property type="entry name" value="Immunoglobulin"/>
    <property type="match status" value="1"/>
</dbReference>
<accession>A0A8D1SPQ7</accession>
<keyword evidence="1" id="KW-0732">Signal</keyword>
<feature type="domain" description="Immunoglobulin V-set" evidence="3">
    <location>
        <begin position="47"/>
        <end position="136"/>
    </location>
</feature>